<evidence type="ECO:0000313" key="1">
    <source>
        <dbReference type="EMBL" id="VDG71737.1"/>
    </source>
</evidence>
<evidence type="ECO:0000313" key="2">
    <source>
        <dbReference type="Proteomes" id="UP000277570"/>
    </source>
</evidence>
<accession>A0ABY6ST48</accession>
<sequence>MSNLSYFLADNVQKEEVVKYAASKRFKDENENAVEWELGCITSEEDEKLRKSCTKKVQVPGKKNMFTPETDYDKYLGLLATQCVKFPDLNNAELQNSYGVMGADALLKTMLKPGEYQDLLKKIQEINGFDTGMDELVEEAKN</sequence>
<proteinExistence type="predicted"/>
<gene>
    <name evidence="1" type="primary">yqbN</name>
    <name evidence="1" type="ORF">NCTC10913_02084</name>
</gene>
<keyword evidence="2" id="KW-1185">Reference proteome</keyword>
<dbReference type="InterPro" id="IPR038559">
    <property type="entry name" value="XkdN-like_sf"/>
</dbReference>
<dbReference type="EMBL" id="UYIN01000008">
    <property type="protein sequence ID" value="VDG71737.1"/>
    <property type="molecule type" value="Genomic_DNA"/>
</dbReference>
<dbReference type="Proteomes" id="UP000277570">
    <property type="component" value="Unassembled WGS sequence"/>
</dbReference>
<comment type="caution">
    <text evidence="1">The sequence shown here is derived from an EMBL/GenBank/DDBJ whole genome shotgun (WGS) entry which is preliminary data.</text>
</comment>
<name>A0ABY6ST48_9CLOT</name>
<reference evidence="1 2" key="1">
    <citation type="submission" date="2018-11" db="EMBL/GenBank/DDBJ databases">
        <authorList>
            <consortium name="Pathogen Informatics"/>
        </authorList>
    </citation>
    <scope>NUCLEOTIDE SEQUENCE [LARGE SCALE GENOMIC DNA]</scope>
    <source>
        <strain evidence="1 2">NCTC10913</strain>
    </source>
</reference>
<dbReference type="Pfam" id="PF08890">
    <property type="entry name" value="Phage_TAC_5"/>
    <property type="match status" value="1"/>
</dbReference>
<organism evidence="1 2">
    <name type="scientific">Clostridium carnis</name>
    <dbReference type="NCBI Taxonomy" id="1530"/>
    <lineage>
        <taxon>Bacteria</taxon>
        <taxon>Bacillati</taxon>
        <taxon>Bacillota</taxon>
        <taxon>Clostridia</taxon>
        <taxon>Eubacteriales</taxon>
        <taxon>Clostridiaceae</taxon>
        <taxon>Clostridium</taxon>
    </lineage>
</organism>
<protein>
    <submittedName>
        <fullName evidence="1">XkdN-like protein</fullName>
    </submittedName>
</protein>
<dbReference type="RefSeq" id="WP_125148604.1">
    <property type="nucleotide sequence ID" value="NZ_UYIN01000008.1"/>
</dbReference>
<dbReference type="InterPro" id="IPR014986">
    <property type="entry name" value="XkdN-like"/>
</dbReference>
<dbReference type="Gene3D" id="3.30.2220.30">
    <property type="match status" value="1"/>
</dbReference>